<dbReference type="FunCoup" id="A0A6P7WXG2">
    <property type="interactions" value="457"/>
</dbReference>
<dbReference type="GO" id="GO:0005516">
    <property type="term" value="F:calmodulin binding"/>
    <property type="evidence" value="ECO:0007669"/>
    <property type="project" value="UniProtKB-KW"/>
</dbReference>
<keyword evidence="4" id="KW-0597">Phosphoprotein</keyword>
<protein>
    <submittedName>
        <fullName evidence="23">Transient receptor potential cation channel subfamily V member 6-like</fullName>
    </submittedName>
</protein>
<keyword evidence="8" id="KW-0479">Metal-binding</keyword>
<dbReference type="InterPro" id="IPR036770">
    <property type="entry name" value="Ankyrin_rpt-contain_sf"/>
</dbReference>
<dbReference type="Pfam" id="PF00023">
    <property type="entry name" value="Ank"/>
    <property type="match status" value="1"/>
</dbReference>
<evidence type="ECO:0000256" key="15">
    <source>
        <dbReference type="ARBA" id="ARBA00023136"/>
    </source>
</evidence>
<feature type="repeat" description="ANK" evidence="18">
    <location>
        <begin position="160"/>
        <end position="192"/>
    </location>
</feature>
<comment type="subcellular location">
    <subcellularLocation>
        <location evidence="1">Cell membrane</location>
        <topology evidence="1">Multi-pass membrane protein</topology>
    </subcellularLocation>
</comment>
<dbReference type="Pfam" id="PF00520">
    <property type="entry name" value="Ion_trans"/>
    <property type="match status" value="1"/>
</dbReference>
<dbReference type="KEGG" id="muo:115457338"/>
<feature type="region of interest" description="Disordered" evidence="19">
    <location>
        <begin position="671"/>
        <end position="699"/>
    </location>
</feature>
<evidence type="ECO:0000256" key="6">
    <source>
        <dbReference type="ARBA" id="ARBA00022673"/>
    </source>
</evidence>
<dbReference type="InterPro" id="IPR002110">
    <property type="entry name" value="Ankyrin_rpt"/>
</dbReference>
<keyword evidence="10" id="KW-0106">Calcium</keyword>
<feature type="repeat" description="ANK" evidence="18">
    <location>
        <begin position="113"/>
        <end position="145"/>
    </location>
</feature>
<proteinExistence type="predicted"/>
<evidence type="ECO:0000256" key="2">
    <source>
        <dbReference type="ARBA" id="ARBA00022448"/>
    </source>
</evidence>
<dbReference type="GO" id="GO:0005886">
    <property type="term" value="C:plasma membrane"/>
    <property type="evidence" value="ECO:0007669"/>
    <property type="project" value="UniProtKB-SubCell"/>
</dbReference>
<evidence type="ECO:0000256" key="5">
    <source>
        <dbReference type="ARBA" id="ARBA00022568"/>
    </source>
</evidence>
<dbReference type="OrthoDB" id="533508at2759"/>
<evidence type="ECO:0000256" key="3">
    <source>
        <dbReference type="ARBA" id="ARBA00022475"/>
    </source>
</evidence>
<dbReference type="GO" id="GO:0005262">
    <property type="term" value="F:calcium channel activity"/>
    <property type="evidence" value="ECO:0007669"/>
    <property type="project" value="UniProtKB-KW"/>
</dbReference>
<evidence type="ECO:0000259" key="21">
    <source>
        <dbReference type="Pfam" id="PF00520"/>
    </source>
</evidence>
<feature type="repeat" description="ANK" evidence="18">
    <location>
        <begin position="75"/>
        <end position="107"/>
    </location>
</feature>
<keyword evidence="9" id="KW-0677">Repeat</keyword>
<dbReference type="InParanoid" id="A0A6P7WXG2"/>
<feature type="transmembrane region" description="Helical" evidence="20">
    <location>
        <begin position="325"/>
        <end position="349"/>
    </location>
</feature>
<evidence type="ECO:0000256" key="17">
    <source>
        <dbReference type="ARBA" id="ARBA00036634"/>
    </source>
</evidence>
<dbReference type="PANTHER" id="PTHR10582:SF25">
    <property type="entry name" value="TRANSIENT RECEPTOR POTENTIAL CATION CHANNEL SUBFAMILY V MEMBER 6"/>
    <property type="match status" value="1"/>
</dbReference>
<dbReference type="InterPro" id="IPR005821">
    <property type="entry name" value="Ion_trans_dom"/>
</dbReference>
<dbReference type="RefSeq" id="XP_030042614.1">
    <property type="nucleotide sequence ID" value="XM_030186754.1"/>
</dbReference>
<keyword evidence="22" id="KW-1185">Reference proteome</keyword>
<evidence type="ECO:0000256" key="1">
    <source>
        <dbReference type="ARBA" id="ARBA00004651"/>
    </source>
</evidence>
<keyword evidence="15 20" id="KW-0472">Membrane</keyword>
<sequence length="736" mass="84076">MFFMRKPRTVVSNIWNGVNGRIQGIQCADVDKINLLQQRRIWESPLLLAAKQNDVKAIRKLLECPSTNIFERGAVGETALHIAALYDNFEVAKVLLEFAPDLANEPMMSKLYEGQTALHIAAVNQNLNLVMELVRRGADVSSPRAIGTFFRYCPCNLIYFGETILSFAACIGNRKIVQFLIESGADLRAQDSLGNTVLHILTLQPSKTFSSQIYDLILSYDKEDGGLTLDMVMNNDFLTPFKLAALEGNAVMFHHLLQKRKHIQWTFGPLTSTLYDLTGIDSWDDDLSVLELILSAKKREAYRILDLTPVKQLVSLKWCKFGRPYFCCLAFFYLVYITCFTMCCVYRPLKLKAQLSNNSRDITIYVQKSLQEAYISYQDDLRLAGELVSVIGAVAILFLELPDILRVGATRYFGHTVLGGPFRIMIILYACMVLVTLVMRLTNTDGEIVPMSFALLLGWSYVMYFTRGFQMLGPFTIMIQKMIFGDLLRFCWLMAVVILGFASAFYIIFQTEDYSQLGQFNSYPMSLFSTFELFLTIIDGPANYNVDLPFMFSIVYFTFGIFAALLMLNLLIAMMGDTHWRVANERYELWRAQVVATTVMLERKLPRWLWPRLGICGKEYGLGNRWYLRVEARRDNTKQTVQKYVNAFSRPESQEKAELEDYIDHPCSEEVSKPTAILPPPSPTPPPKPPLLSRNTSVQRSSRGWKILRETAIHHLHHLQGKVNYAMEGEEEVYHV</sequence>
<keyword evidence="12 20" id="KW-1133">Transmembrane helix</keyword>
<dbReference type="CDD" id="cd22192">
    <property type="entry name" value="TRPV5-6"/>
    <property type="match status" value="1"/>
</dbReference>
<dbReference type="AlphaFoldDB" id="A0A6P7WXG2"/>
<dbReference type="InterPro" id="IPR008346">
    <property type="entry name" value="TRPV5"/>
</dbReference>
<evidence type="ECO:0000256" key="16">
    <source>
        <dbReference type="ARBA" id="ARBA00023303"/>
    </source>
</evidence>
<dbReference type="InterPro" id="IPR008344">
    <property type="entry name" value="TRPV5/TRPV6"/>
</dbReference>
<feature type="transmembrane region" description="Helical" evidence="20">
    <location>
        <begin position="383"/>
        <end position="401"/>
    </location>
</feature>
<dbReference type="Gene3D" id="1.25.40.20">
    <property type="entry name" value="Ankyrin repeat-containing domain"/>
    <property type="match status" value="2"/>
</dbReference>
<keyword evidence="5" id="KW-0109">Calcium transport</keyword>
<dbReference type="Pfam" id="PF12796">
    <property type="entry name" value="Ank_2"/>
    <property type="match status" value="1"/>
</dbReference>
<keyword evidence="16" id="KW-0407">Ion channel</keyword>
<reference evidence="23" key="1">
    <citation type="submission" date="2025-08" db="UniProtKB">
        <authorList>
            <consortium name="RefSeq"/>
        </authorList>
    </citation>
    <scope>IDENTIFICATION</scope>
</reference>
<dbReference type="InterPro" id="IPR024862">
    <property type="entry name" value="TRPV"/>
</dbReference>
<evidence type="ECO:0000256" key="19">
    <source>
        <dbReference type="SAM" id="MobiDB-lite"/>
    </source>
</evidence>
<dbReference type="PRINTS" id="PR01415">
    <property type="entry name" value="ANKYRIN"/>
</dbReference>
<feature type="transmembrane region" description="Helical" evidence="20">
    <location>
        <begin position="487"/>
        <end position="509"/>
    </location>
</feature>
<dbReference type="NCBIfam" id="TIGR00870">
    <property type="entry name" value="trp"/>
    <property type="match status" value="1"/>
</dbReference>
<dbReference type="GeneID" id="115457338"/>
<dbReference type="PROSITE" id="PS50088">
    <property type="entry name" value="ANK_REPEAT"/>
    <property type="match status" value="3"/>
</dbReference>
<name>A0A6P7WXG2_9AMPH</name>
<comment type="catalytic activity">
    <reaction evidence="17">
        <text>Ca(2+)(in) = Ca(2+)(out)</text>
        <dbReference type="Rhea" id="RHEA:29671"/>
        <dbReference type="ChEBI" id="CHEBI:29108"/>
    </reaction>
</comment>
<feature type="transmembrane region" description="Helical" evidence="20">
    <location>
        <begin position="448"/>
        <end position="466"/>
    </location>
</feature>
<dbReference type="GO" id="GO:0098703">
    <property type="term" value="P:calcium ion import across plasma membrane"/>
    <property type="evidence" value="ECO:0007669"/>
    <property type="project" value="TreeGrafter"/>
</dbReference>
<dbReference type="SMART" id="SM00248">
    <property type="entry name" value="ANK"/>
    <property type="match status" value="5"/>
</dbReference>
<keyword evidence="3" id="KW-1003">Cell membrane</keyword>
<feature type="domain" description="Ion transport" evidence="21">
    <location>
        <begin position="404"/>
        <end position="583"/>
    </location>
</feature>
<feature type="transmembrane region" description="Helical" evidence="20">
    <location>
        <begin position="422"/>
        <end position="442"/>
    </location>
</feature>
<accession>A0A6P7WXG2</accession>
<evidence type="ECO:0000256" key="8">
    <source>
        <dbReference type="ARBA" id="ARBA00022723"/>
    </source>
</evidence>
<dbReference type="SUPFAM" id="SSF48403">
    <property type="entry name" value="Ankyrin repeat"/>
    <property type="match status" value="1"/>
</dbReference>
<evidence type="ECO:0000256" key="7">
    <source>
        <dbReference type="ARBA" id="ARBA00022692"/>
    </source>
</evidence>
<feature type="transmembrane region" description="Helical" evidence="20">
    <location>
        <begin position="550"/>
        <end position="572"/>
    </location>
</feature>
<evidence type="ECO:0000313" key="23">
    <source>
        <dbReference type="RefSeq" id="XP_030042614.1"/>
    </source>
</evidence>
<keyword evidence="2" id="KW-0813">Transport</keyword>
<evidence type="ECO:0000256" key="20">
    <source>
        <dbReference type="SAM" id="Phobius"/>
    </source>
</evidence>
<evidence type="ECO:0000256" key="11">
    <source>
        <dbReference type="ARBA" id="ARBA00022860"/>
    </source>
</evidence>
<dbReference type="GO" id="GO:0046872">
    <property type="term" value="F:metal ion binding"/>
    <property type="evidence" value="ECO:0007669"/>
    <property type="project" value="UniProtKB-KW"/>
</dbReference>
<dbReference type="PRINTS" id="PR01765">
    <property type="entry name" value="ECACCHANNEL"/>
</dbReference>
<keyword evidence="7 20" id="KW-0812">Transmembrane</keyword>
<dbReference type="PROSITE" id="PS50297">
    <property type="entry name" value="ANK_REP_REGION"/>
    <property type="match status" value="3"/>
</dbReference>
<evidence type="ECO:0000256" key="9">
    <source>
        <dbReference type="ARBA" id="ARBA00022737"/>
    </source>
</evidence>
<organism evidence="22 23">
    <name type="scientific">Microcaecilia unicolor</name>
    <dbReference type="NCBI Taxonomy" id="1415580"/>
    <lineage>
        <taxon>Eukaryota</taxon>
        <taxon>Metazoa</taxon>
        <taxon>Chordata</taxon>
        <taxon>Craniata</taxon>
        <taxon>Vertebrata</taxon>
        <taxon>Euteleostomi</taxon>
        <taxon>Amphibia</taxon>
        <taxon>Gymnophiona</taxon>
        <taxon>Siphonopidae</taxon>
        <taxon>Microcaecilia</taxon>
    </lineage>
</organism>
<evidence type="ECO:0000256" key="12">
    <source>
        <dbReference type="ARBA" id="ARBA00022989"/>
    </source>
</evidence>
<dbReference type="Proteomes" id="UP000515156">
    <property type="component" value="Chromosome 14"/>
</dbReference>
<dbReference type="PANTHER" id="PTHR10582">
    <property type="entry name" value="TRANSIENT RECEPTOR POTENTIAL ION CHANNEL PROTEIN"/>
    <property type="match status" value="1"/>
</dbReference>
<evidence type="ECO:0000256" key="14">
    <source>
        <dbReference type="ARBA" id="ARBA00023065"/>
    </source>
</evidence>
<evidence type="ECO:0000256" key="10">
    <source>
        <dbReference type="ARBA" id="ARBA00022837"/>
    </source>
</evidence>
<evidence type="ECO:0000256" key="13">
    <source>
        <dbReference type="ARBA" id="ARBA00023043"/>
    </source>
</evidence>
<keyword evidence="14" id="KW-0406">Ion transport</keyword>
<keyword evidence="11" id="KW-0112">Calmodulin-binding</keyword>
<keyword evidence="13 18" id="KW-0040">ANK repeat</keyword>
<gene>
    <name evidence="23" type="primary">LOC115457338</name>
</gene>
<evidence type="ECO:0000256" key="4">
    <source>
        <dbReference type="ARBA" id="ARBA00022553"/>
    </source>
</evidence>
<keyword evidence="6" id="KW-0107">Calcium channel</keyword>
<evidence type="ECO:0000256" key="18">
    <source>
        <dbReference type="PROSITE-ProRule" id="PRU00023"/>
    </source>
</evidence>
<dbReference type="PRINTS" id="PR01767">
    <property type="entry name" value="ECACCHANNEL2"/>
</dbReference>
<evidence type="ECO:0000313" key="22">
    <source>
        <dbReference type="Proteomes" id="UP000515156"/>
    </source>
</evidence>
<feature type="compositionally biased region" description="Pro residues" evidence="19">
    <location>
        <begin position="677"/>
        <end position="690"/>
    </location>
</feature>